<gene>
    <name evidence="3" type="ORF">SRED_002079</name>
</gene>
<evidence type="ECO:0000313" key="4">
    <source>
        <dbReference type="Proteomes" id="UP000298715"/>
    </source>
</evidence>
<feature type="coiled-coil region" evidence="1">
    <location>
        <begin position="38"/>
        <end position="72"/>
    </location>
</feature>
<feature type="chain" id="PRO_5046522898" description="Adhesion protein FadA" evidence="2">
    <location>
        <begin position="28"/>
        <end position="74"/>
    </location>
</feature>
<keyword evidence="4" id="KW-1185">Reference proteome</keyword>
<dbReference type="EMBL" id="CP029202">
    <property type="protein sequence ID" value="QCO23608.1"/>
    <property type="molecule type" value="Genomic_DNA"/>
</dbReference>
<proteinExistence type="predicted"/>
<feature type="signal peptide" evidence="2">
    <location>
        <begin position="1"/>
        <end position="27"/>
    </location>
</feature>
<organism evidence="3 4">
    <name type="scientific">Spiroplasma melliferum</name>
    <dbReference type="NCBI Taxonomy" id="2134"/>
    <lineage>
        <taxon>Bacteria</taxon>
        <taxon>Bacillati</taxon>
        <taxon>Mycoplasmatota</taxon>
        <taxon>Mollicutes</taxon>
        <taxon>Entomoplasmatales</taxon>
        <taxon>Spiroplasmataceae</taxon>
        <taxon>Spiroplasma</taxon>
    </lineage>
</organism>
<reference evidence="3 4" key="1">
    <citation type="submission" date="2018-05" db="EMBL/GenBank/DDBJ databases">
        <title>Compelete Genome Sequence of Spiroplasma melliferum.</title>
        <authorList>
            <person name="Davis R.E."/>
            <person name="Shao J.Y."/>
            <person name="Zhao Y."/>
            <person name="Gasparich G.E."/>
        </authorList>
    </citation>
    <scope>NUCLEOTIDE SEQUENCE [LARGE SCALE GENOMIC DNA]</scope>
    <source>
        <strain evidence="3 4">AS576</strain>
    </source>
</reference>
<evidence type="ECO:0000256" key="2">
    <source>
        <dbReference type="SAM" id="SignalP"/>
    </source>
</evidence>
<dbReference type="Proteomes" id="UP000298715">
    <property type="component" value="Chromosome"/>
</dbReference>
<evidence type="ECO:0008006" key="5">
    <source>
        <dbReference type="Google" id="ProtNLM"/>
    </source>
</evidence>
<evidence type="ECO:0000256" key="1">
    <source>
        <dbReference type="SAM" id="Coils"/>
    </source>
</evidence>
<keyword evidence="2" id="KW-0732">Signal</keyword>
<protein>
    <recommendedName>
        <fullName evidence="5">Adhesion protein FadA</fullName>
    </recommendedName>
</protein>
<evidence type="ECO:0000313" key="3">
    <source>
        <dbReference type="EMBL" id="QCO23608.1"/>
    </source>
</evidence>
<sequence length="74" mass="8404">MGEFKMKKILSLLSMLTISGAPISALSAMSPYDSNKQLESLTLKIEKFEQTKNNLEKEQTELQNKINELVIIPY</sequence>
<keyword evidence="1" id="KW-0175">Coiled coil</keyword>
<accession>A0ABX5U8D9</accession>
<name>A0ABX5U8D9_SPIME</name>